<dbReference type="Gramene" id="AET7Gv20795700.1">
    <property type="protein sequence ID" value="AET7Gv20795700.1"/>
    <property type="gene ID" value="AET7Gv20795700"/>
</dbReference>
<evidence type="ECO:0000256" key="1">
    <source>
        <dbReference type="SAM" id="MobiDB-lite"/>
    </source>
</evidence>
<dbReference type="AlphaFoldDB" id="A0A453S2P9"/>
<reference evidence="2" key="5">
    <citation type="journal article" date="2021" name="G3 (Bethesda)">
        <title>Aegilops tauschii genome assembly Aet v5.0 features greater sequence contiguity and improved annotation.</title>
        <authorList>
            <person name="Wang L."/>
            <person name="Zhu T."/>
            <person name="Rodriguez J.C."/>
            <person name="Deal K.R."/>
            <person name="Dubcovsky J."/>
            <person name="McGuire P.E."/>
            <person name="Lux T."/>
            <person name="Spannagl M."/>
            <person name="Mayer K.F.X."/>
            <person name="Baldrich P."/>
            <person name="Meyers B.C."/>
            <person name="Huo N."/>
            <person name="Gu Y.Q."/>
            <person name="Zhou H."/>
            <person name="Devos K.M."/>
            <person name="Bennetzen J.L."/>
            <person name="Unver T."/>
            <person name="Budak H."/>
            <person name="Gulick P.J."/>
            <person name="Galiba G."/>
            <person name="Kalapos B."/>
            <person name="Nelson D.R."/>
            <person name="Li P."/>
            <person name="You F.M."/>
            <person name="Luo M.C."/>
            <person name="Dvorak J."/>
        </authorList>
    </citation>
    <scope>NUCLEOTIDE SEQUENCE [LARGE SCALE GENOMIC DNA]</scope>
    <source>
        <strain evidence="2">cv. AL8/78</strain>
    </source>
</reference>
<reference evidence="3" key="2">
    <citation type="journal article" date="2017" name="Nat. Plants">
        <title>The Aegilops tauschii genome reveals multiple impacts of transposons.</title>
        <authorList>
            <person name="Zhao G."/>
            <person name="Zou C."/>
            <person name="Li K."/>
            <person name="Wang K."/>
            <person name="Li T."/>
            <person name="Gao L."/>
            <person name="Zhang X."/>
            <person name="Wang H."/>
            <person name="Yang Z."/>
            <person name="Liu X."/>
            <person name="Jiang W."/>
            <person name="Mao L."/>
            <person name="Kong X."/>
            <person name="Jiao Y."/>
            <person name="Jia J."/>
        </authorList>
    </citation>
    <scope>NUCLEOTIDE SEQUENCE [LARGE SCALE GENOMIC DNA]</scope>
    <source>
        <strain evidence="3">cv. AL8/78</strain>
    </source>
</reference>
<reference evidence="3" key="1">
    <citation type="journal article" date="2014" name="Science">
        <title>Ancient hybridizations among the ancestral genomes of bread wheat.</title>
        <authorList>
            <consortium name="International Wheat Genome Sequencing Consortium,"/>
            <person name="Marcussen T."/>
            <person name="Sandve S.R."/>
            <person name="Heier L."/>
            <person name="Spannagl M."/>
            <person name="Pfeifer M."/>
            <person name="Jakobsen K.S."/>
            <person name="Wulff B.B."/>
            <person name="Steuernagel B."/>
            <person name="Mayer K.F."/>
            <person name="Olsen O.A."/>
        </authorList>
    </citation>
    <scope>NUCLEOTIDE SEQUENCE [LARGE SCALE GENOMIC DNA]</scope>
    <source>
        <strain evidence="3">cv. AL8/78</strain>
    </source>
</reference>
<dbReference type="EnsemblPlants" id="AET7Gv20795700.1">
    <property type="protein sequence ID" value="AET7Gv20795700.1"/>
    <property type="gene ID" value="AET7Gv20795700"/>
</dbReference>
<reference evidence="2" key="3">
    <citation type="journal article" date="2017" name="Nature">
        <title>Genome sequence of the progenitor of the wheat D genome Aegilops tauschii.</title>
        <authorList>
            <person name="Luo M.C."/>
            <person name="Gu Y.Q."/>
            <person name="Puiu D."/>
            <person name="Wang H."/>
            <person name="Twardziok S.O."/>
            <person name="Deal K.R."/>
            <person name="Huo N."/>
            <person name="Zhu T."/>
            <person name="Wang L."/>
            <person name="Wang Y."/>
            <person name="McGuire P.E."/>
            <person name="Liu S."/>
            <person name="Long H."/>
            <person name="Ramasamy R.K."/>
            <person name="Rodriguez J.C."/>
            <person name="Van S.L."/>
            <person name="Yuan L."/>
            <person name="Wang Z."/>
            <person name="Xia Z."/>
            <person name="Xiao L."/>
            <person name="Anderson O.D."/>
            <person name="Ouyang S."/>
            <person name="Liang Y."/>
            <person name="Zimin A.V."/>
            <person name="Pertea G."/>
            <person name="Qi P."/>
            <person name="Bennetzen J.L."/>
            <person name="Dai X."/>
            <person name="Dawson M.W."/>
            <person name="Muller H.G."/>
            <person name="Kugler K."/>
            <person name="Rivarola-Duarte L."/>
            <person name="Spannagl M."/>
            <person name="Mayer K.F.X."/>
            <person name="Lu F.H."/>
            <person name="Bevan M.W."/>
            <person name="Leroy P."/>
            <person name="Li P."/>
            <person name="You F.M."/>
            <person name="Sun Q."/>
            <person name="Liu Z."/>
            <person name="Lyons E."/>
            <person name="Wicker T."/>
            <person name="Salzberg S.L."/>
            <person name="Devos K.M."/>
            <person name="Dvorak J."/>
        </authorList>
    </citation>
    <scope>NUCLEOTIDE SEQUENCE [LARGE SCALE GENOMIC DNA]</scope>
    <source>
        <strain evidence="2">cv. AL8/78</strain>
    </source>
</reference>
<proteinExistence type="predicted"/>
<sequence length="124" mass="13614">AKEVKMTLCEQTSLDFTTCENRAKSDKKMTAIEMKPLLPPSSSRPAKTSDTASIYTPSTGRSFALWPGRRRAGGWTPDAQAVTCKINMVTSFVSAMHCNEWSCLLCCPRSGGGQRQAAGPRRRR</sequence>
<protein>
    <submittedName>
        <fullName evidence="2">Uncharacterized protein</fullName>
    </submittedName>
</protein>
<evidence type="ECO:0000313" key="2">
    <source>
        <dbReference type="EnsemblPlants" id="AET7Gv20795700.1"/>
    </source>
</evidence>
<keyword evidence="3" id="KW-1185">Reference proteome</keyword>
<feature type="region of interest" description="Disordered" evidence="1">
    <location>
        <begin position="35"/>
        <end position="55"/>
    </location>
</feature>
<organism evidence="2 3">
    <name type="scientific">Aegilops tauschii subsp. strangulata</name>
    <name type="common">Goatgrass</name>
    <dbReference type="NCBI Taxonomy" id="200361"/>
    <lineage>
        <taxon>Eukaryota</taxon>
        <taxon>Viridiplantae</taxon>
        <taxon>Streptophyta</taxon>
        <taxon>Embryophyta</taxon>
        <taxon>Tracheophyta</taxon>
        <taxon>Spermatophyta</taxon>
        <taxon>Magnoliopsida</taxon>
        <taxon>Liliopsida</taxon>
        <taxon>Poales</taxon>
        <taxon>Poaceae</taxon>
        <taxon>BOP clade</taxon>
        <taxon>Pooideae</taxon>
        <taxon>Triticodae</taxon>
        <taxon>Triticeae</taxon>
        <taxon>Triticinae</taxon>
        <taxon>Aegilops</taxon>
    </lineage>
</organism>
<reference evidence="2" key="4">
    <citation type="submission" date="2019-03" db="UniProtKB">
        <authorList>
            <consortium name="EnsemblPlants"/>
        </authorList>
    </citation>
    <scope>IDENTIFICATION</scope>
</reference>
<evidence type="ECO:0000313" key="3">
    <source>
        <dbReference type="Proteomes" id="UP000015105"/>
    </source>
</evidence>
<dbReference type="Proteomes" id="UP000015105">
    <property type="component" value="Chromosome 7D"/>
</dbReference>
<accession>A0A453S2P9</accession>
<feature type="compositionally biased region" description="Polar residues" evidence="1">
    <location>
        <begin position="40"/>
        <end position="55"/>
    </location>
</feature>
<name>A0A453S2P9_AEGTS</name>